<evidence type="ECO:0000256" key="5">
    <source>
        <dbReference type="SAM" id="Phobius"/>
    </source>
</evidence>
<protein>
    <submittedName>
        <fullName evidence="6">Uncharacterized protein</fullName>
    </submittedName>
</protein>
<sequence>MDCSTPAPQNDTMPLTMATAEGAAILKVVGFALTCFITTLCSGLGSVTLLSWIKKWVNMTVIQCVSIGVFGCLAFVHFVPELIEHEMEYKMKYIPSRYHNIQIGAPIVFFAICLMTVMDSMAHGMEGHGDEGSHTGSMEIKKKQGNALLILAVGLHSFLEGLPVGVETKAFWSTSIPLGLHKIVEAITVAATFMHNTKGSFLRLGVYAAMTPLGSLFGVFVATVDGQVADTVNLILVSLSVGLINFICLTESLGAVLRSHECGAGVKFVIMMSSFFVMYSFSIVTSQAFKD</sequence>
<dbReference type="PANTHER" id="PTHR11040">
    <property type="entry name" value="ZINC/IRON TRANSPORTER"/>
    <property type="match status" value="1"/>
</dbReference>
<dbReference type="GO" id="GO:0005385">
    <property type="term" value="F:zinc ion transmembrane transporter activity"/>
    <property type="evidence" value="ECO:0007669"/>
    <property type="project" value="TreeGrafter"/>
</dbReference>
<accession>G0MYL3</accession>
<dbReference type="Proteomes" id="UP000008068">
    <property type="component" value="Unassembled WGS sequence"/>
</dbReference>
<feature type="transmembrane region" description="Helical" evidence="5">
    <location>
        <begin position="99"/>
        <end position="118"/>
    </location>
</feature>
<proteinExistence type="predicted"/>
<reference evidence="7" key="1">
    <citation type="submission" date="2011-07" db="EMBL/GenBank/DDBJ databases">
        <authorList>
            <consortium name="Caenorhabditis brenneri Sequencing and Analysis Consortium"/>
            <person name="Wilson R.K."/>
        </authorList>
    </citation>
    <scope>NUCLEOTIDE SEQUENCE [LARGE SCALE GENOMIC DNA]</scope>
    <source>
        <strain evidence="7">PB2801</strain>
    </source>
</reference>
<evidence type="ECO:0000256" key="2">
    <source>
        <dbReference type="ARBA" id="ARBA00022692"/>
    </source>
</evidence>
<dbReference type="AlphaFoldDB" id="G0MYL3"/>
<keyword evidence="3 5" id="KW-1133">Transmembrane helix</keyword>
<keyword evidence="4 5" id="KW-0472">Membrane</keyword>
<feature type="transmembrane region" description="Helical" evidence="5">
    <location>
        <begin position="56"/>
        <end position="79"/>
    </location>
</feature>
<comment type="subcellular location">
    <subcellularLocation>
        <location evidence="1">Membrane</location>
        <topology evidence="1">Multi-pass membrane protein</topology>
    </subcellularLocation>
</comment>
<dbReference type="eggNOG" id="KOG1558">
    <property type="taxonomic scope" value="Eukaryota"/>
</dbReference>
<dbReference type="GO" id="GO:0016020">
    <property type="term" value="C:membrane"/>
    <property type="evidence" value="ECO:0007669"/>
    <property type="project" value="UniProtKB-SubCell"/>
</dbReference>
<organism evidence="7">
    <name type="scientific">Caenorhabditis brenneri</name>
    <name type="common">Nematode worm</name>
    <dbReference type="NCBI Taxonomy" id="135651"/>
    <lineage>
        <taxon>Eukaryota</taxon>
        <taxon>Metazoa</taxon>
        <taxon>Ecdysozoa</taxon>
        <taxon>Nematoda</taxon>
        <taxon>Chromadorea</taxon>
        <taxon>Rhabditida</taxon>
        <taxon>Rhabditina</taxon>
        <taxon>Rhabditomorpha</taxon>
        <taxon>Rhabditoidea</taxon>
        <taxon>Rhabditidae</taxon>
        <taxon>Peloderinae</taxon>
        <taxon>Caenorhabditis</taxon>
    </lineage>
</organism>
<dbReference type="EMBL" id="GL379820">
    <property type="protein sequence ID" value="EGT47469.1"/>
    <property type="molecule type" value="Genomic_DNA"/>
</dbReference>
<name>G0MYL3_CAEBE</name>
<evidence type="ECO:0000256" key="3">
    <source>
        <dbReference type="ARBA" id="ARBA00022989"/>
    </source>
</evidence>
<gene>
    <name evidence="6" type="ORF">CAEBREN_05741</name>
</gene>
<evidence type="ECO:0000256" key="1">
    <source>
        <dbReference type="ARBA" id="ARBA00004141"/>
    </source>
</evidence>
<evidence type="ECO:0000256" key="4">
    <source>
        <dbReference type="ARBA" id="ARBA00023136"/>
    </source>
</evidence>
<dbReference type="InterPro" id="IPR003689">
    <property type="entry name" value="ZIP"/>
</dbReference>
<dbReference type="STRING" id="135651.G0MYL3"/>
<keyword evidence="7" id="KW-1185">Reference proteome</keyword>
<feature type="transmembrane region" description="Helical" evidence="5">
    <location>
        <begin position="234"/>
        <end position="256"/>
    </location>
</feature>
<dbReference type="OrthoDB" id="448280at2759"/>
<keyword evidence="2 5" id="KW-0812">Transmembrane</keyword>
<dbReference type="PANTHER" id="PTHR11040:SF44">
    <property type="entry name" value="PROTEIN ZNTC-RELATED"/>
    <property type="match status" value="1"/>
</dbReference>
<evidence type="ECO:0000313" key="6">
    <source>
        <dbReference type="EMBL" id="EGT47469.1"/>
    </source>
</evidence>
<dbReference type="HOGENOM" id="CLU_957207_0_0_1"/>
<evidence type="ECO:0000313" key="7">
    <source>
        <dbReference type="Proteomes" id="UP000008068"/>
    </source>
</evidence>
<dbReference type="InParanoid" id="G0MYL3"/>
<feature type="transmembrane region" description="Helical" evidence="5">
    <location>
        <begin position="201"/>
        <end position="222"/>
    </location>
</feature>
<dbReference type="Pfam" id="PF02535">
    <property type="entry name" value="Zip"/>
    <property type="match status" value="1"/>
</dbReference>
<feature type="transmembrane region" description="Helical" evidence="5">
    <location>
        <begin position="268"/>
        <end position="289"/>
    </location>
</feature>
<feature type="transmembrane region" description="Helical" evidence="5">
    <location>
        <begin position="24"/>
        <end position="44"/>
    </location>
</feature>